<evidence type="ECO:0000256" key="6">
    <source>
        <dbReference type="PIRSR" id="PIRSR600175-1"/>
    </source>
</evidence>
<dbReference type="GO" id="GO:0015657">
    <property type="term" value="F:branched-chain amino acid:sodium symporter activity"/>
    <property type="evidence" value="ECO:0007669"/>
    <property type="project" value="TreeGrafter"/>
</dbReference>
<dbReference type="Ensembl" id="ENSEAST00005031293.1">
    <property type="protein sequence ID" value="ENSEASP00005028802.1"/>
    <property type="gene ID" value="ENSEASG00005019600.1"/>
</dbReference>
<dbReference type="GO" id="GO:0001761">
    <property type="term" value="F:beta-alanine transmembrane transporter activity"/>
    <property type="evidence" value="ECO:0007669"/>
    <property type="project" value="TreeGrafter"/>
</dbReference>
<evidence type="ECO:0000313" key="7">
    <source>
        <dbReference type="Ensembl" id="ENSEASP00005028802.1"/>
    </source>
</evidence>
<dbReference type="GO" id="GO:0022858">
    <property type="term" value="F:alanine transmembrane transporter activity"/>
    <property type="evidence" value="ECO:0007669"/>
    <property type="project" value="TreeGrafter"/>
</dbReference>
<dbReference type="Pfam" id="PF00209">
    <property type="entry name" value="SNF"/>
    <property type="match status" value="1"/>
</dbReference>
<keyword evidence="4" id="KW-1133">Transmembrane helix</keyword>
<organism evidence="7">
    <name type="scientific">Equus asinus asinus</name>
    <dbReference type="NCBI Taxonomy" id="83772"/>
    <lineage>
        <taxon>Eukaryota</taxon>
        <taxon>Metazoa</taxon>
        <taxon>Chordata</taxon>
        <taxon>Craniata</taxon>
        <taxon>Vertebrata</taxon>
        <taxon>Euteleostomi</taxon>
        <taxon>Mammalia</taxon>
        <taxon>Eutheria</taxon>
        <taxon>Laurasiatheria</taxon>
        <taxon>Perissodactyla</taxon>
        <taxon>Equidae</taxon>
        <taxon>Equus</taxon>
    </lineage>
</organism>
<proteinExistence type="predicted"/>
<dbReference type="PANTHER" id="PTHR11616:SF286">
    <property type="entry name" value="SODIUM- AND CHLORIDE-DEPENDENT NEUTRAL AND BASIC AMINO ACID TRANSPORTER B(0+)"/>
    <property type="match status" value="1"/>
</dbReference>
<sequence length="81" mass="9174">SRVLILPNSYLRLILTASSENFHVGENDENQDRGNWSKKSDYLLSMVGYAVGLGNVWRFPYLTYTNGGGISPHTCFFPLQF</sequence>
<feature type="binding site" evidence="6">
    <location>
        <position position="51"/>
    </location>
    <ligand>
        <name>Na(+)</name>
        <dbReference type="ChEBI" id="CHEBI:29101"/>
        <label>1</label>
    </ligand>
</feature>
<dbReference type="PROSITE" id="PS50267">
    <property type="entry name" value="NA_NEUROTRAN_SYMP_3"/>
    <property type="match status" value="1"/>
</dbReference>
<evidence type="ECO:0000256" key="5">
    <source>
        <dbReference type="ARBA" id="ARBA00023136"/>
    </source>
</evidence>
<dbReference type="PANTHER" id="PTHR11616">
    <property type="entry name" value="SODIUM/CHLORIDE DEPENDENT TRANSPORTER"/>
    <property type="match status" value="1"/>
</dbReference>
<keyword evidence="5" id="KW-0472">Membrane</keyword>
<dbReference type="AlphaFoldDB" id="A0A8C4MLY6"/>
<feature type="binding site" evidence="6">
    <location>
        <position position="48"/>
    </location>
    <ligand>
        <name>Na(+)</name>
        <dbReference type="ChEBI" id="CHEBI:29101"/>
        <label>1</label>
    </ligand>
</feature>
<dbReference type="GO" id="GO:0005886">
    <property type="term" value="C:plasma membrane"/>
    <property type="evidence" value="ECO:0007669"/>
    <property type="project" value="TreeGrafter"/>
</dbReference>
<evidence type="ECO:0000256" key="2">
    <source>
        <dbReference type="ARBA" id="ARBA00022448"/>
    </source>
</evidence>
<reference evidence="7" key="1">
    <citation type="submission" date="2023-03" db="UniProtKB">
        <authorList>
            <consortium name="Ensembl"/>
        </authorList>
    </citation>
    <scope>IDENTIFICATION</scope>
</reference>
<dbReference type="GO" id="GO:0089718">
    <property type="term" value="P:amino acid import across plasma membrane"/>
    <property type="evidence" value="ECO:0007669"/>
    <property type="project" value="TreeGrafter"/>
</dbReference>
<evidence type="ECO:0008006" key="8">
    <source>
        <dbReference type="Google" id="ProtNLM"/>
    </source>
</evidence>
<protein>
    <recommendedName>
        <fullName evidence="8">Transporter</fullName>
    </recommendedName>
</protein>
<dbReference type="SUPFAM" id="SSF161070">
    <property type="entry name" value="SNF-like"/>
    <property type="match status" value="1"/>
</dbReference>
<dbReference type="InterPro" id="IPR037272">
    <property type="entry name" value="SNS_sf"/>
</dbReference>
<feature type="binding site" evidence="6">
    <location>
        <position position="55"/>
    </location>
    <ligand>
        <name>Na(+)</name>
        <dbReference type="ChEBI" id="CHEBI:29101"/>
        <label>1</label>
    </ligand>
</feature>
<dbReference type="GO" id="GO:0015374">
    <property type="term" value="F:neutral, basic amino acid:sodium:chloride symporter activity"/>
    <property type="evidence" value="ECO:0007669"/>
    <property type="project" value="TreeGrafter"/>
</dbReference>
<keyword evidence="3" id="KW-0812">Transmembrane</keyword>
<comment type="subcellular location">
    <subcellularLocation>
        <location evidence="1">Membrane</location>
        <topology evidence="1">Multi-pass membrane protein</topology>
    </subcellularLocation>
</comment>
<keyword evidence="6" id="KW-0915">Sodium</keyword>
<evidence type="ECO:0000256" key="4">
    <source>
        <dbReference type="ARBA" id="ARBA00022989"/>
    </source>
</evidence>
<evidence type="ECO:0000256" key="3">
    <source>
        <dbReference type="ARBA" id="ARBA00022692"/>
    </source>
</evidence>
<dbReference type="InterPro" id="IPR000175">
    <property type="entry name" value="Na/ntran_symport"/>
</dbReference>
<keyword evidence="6" id="KW-0479">Metal-binding</keyword>
<dbReference type="GO" id="GO:0046872">
    <property type="term" value="F:metal ion binding"/>
    <property type="evidence" value="ECO:0007669"/>
    <property type="project" value="UniProtKB-KW"/>
</dbReference>
<dbReference type="GO" id="GO:1901235">
    <property type="term" value="F:(R)-carnitine transmembrane transporter activity"/>
    <property type="evidence" value="ECO:0007669"/>
    <property type="project" value="TreeGrafter"/>
</dbReference>
<accession>A0A8C4MLY6</accession>
<name>A0A8C4MLY6_EQUAS</name>
<evidence type="ECO:0000256" key="1">
    <source>
        <dbReference type="ARBA" id="ARBA00004141"/>
    </source>
</evidence>
<feature type="binding site" evidence="6">
    <location>
        <position position="50"/>
    </location>
    <ligand>
        <name>Na(+)</name>
        <dbReference type="ChEBI" id="CHEBI:29101"/>
        <label>1</label>
    </ligand>
</feature>
<keyword evidence="2" id="KW-0813">Transport</keyword>